<name>A0A1M6T180_9BRAD</name>
<feature type="chain" id="PRO_5013178260" evidence="1">
    <location>
        <begin position="23"/>
        <end position="185"/>
    </location>
</feature>
<dbReference type="EMBL" id="LT670844">
    <property type="protein sequence ID" value="SHK50694.1"/>
    <property type="molecule type" value="Genomic_DNA"/>
</dbReference>
<dbReference type="InterPro" id="IPR036873">
    <property type="entry name" value="Rhodanese-like_dom_sf"/>
</dbReference>
<evidence type="ECO:0000313" key="4">
    <source>
        <dbReference type="Proteomes" id="UP000189935"/>
    </source>
</evidence>
<dbReference type="OrthoDB" id="176845at2"/>
<dbReference type="NCBIfam" id="TIGR03865">
    <property type="entry name" value="PQQ_CXXCW"/>
    <property type="match status" value="1"/>
</dbReference>
<gene>
    <name evidence="3" type="ORF">SAMN05444159_3433</name>
</gene>
<evidence type="ECO:0000313" key="3">
    <source>
        <dbReference type="EMBL" id="SHK50694.1"/>
    </source>
</evidence>
<dbReference type="AlphaFoldDB" id="A0A1M6T180"/>
<dbReference type="Pfam" id="PF00581">
    <property type="entry name" value="Rhodanese"/>
    <property type="match status" value="1"/>
</dbReference>
<dbReference type="InterPro" id="IPR022376">
    <property type="entry name" value="PQQ_CXXCW"/>
</dbReference>
<dbReference type="SUPFAM" id="SSF52821">
    <property type="entry name" value="Rhodanese/Cell cycle control phosphatase"/>
    <property type="match status" value="1"/>
</dbReference>
<accession>A0A1M6T180</accession>
<sequence>MIATAIRFAFAAMVIAAAEALAADVPEPDAYRLDNYRAPTPATLRGASVIGTDEAEEIWRSHTASFVDVMPRPPRPRELPAGTIWHDKPRANIPGSIWLPDTGYGELAPSMADYFAKGLEKATNGDRARRLVIYCLENCWMSWNAAKRALALGYSDVAWYPEGTDGWFAALLPLEDATPEPRPGE</sequence>
<dbReference type="PROSITE" id="PS50206">
    <property type="entry name" value="RHODANESE_3"/>
    <property type="match status" value="1"/>
</dbReference>
<evidence type="ECO:0000259" key="2">
    <source>
        <dbReference type="PROSITE" id="PS50206"/>
    </source>
</evidence>
<dbReference type="Gene3D" id="3.40.250.10">
    <property type="entry name" value="Rhodanese-like domain"/>
    <property type="match status" value="1"/>
</dbReference>
<dbReference type="RefSeq" id="WP_079539639.1">
    <property type="nucleotide sequence ID" value="NZ_LT670844.1"/>
</dbReference>
<feature type="domain" description="Rhodanese" evidence="2">
    <location>
        <begin position="93"/>
        <end position="176"/>
    </location>
</feature>
<evidence type="ECO:0000256" key="1">
    <source>
        <dbReference type="SAM" id="SignalP"/>
    </source>
</evidence>
<dbReference type="CDD" id="cd00158">
    <property type="entry name" value="RHOD"/>
    <property type="match status" value="1"/>
</dbReference>
<proteinExistence type="predicted"/>
<dbReference type="Proteomes" id="UP000189935">
    <property type="component" value="Chromosome I"/>
</dbReference>
<keyword evidence="1" id="KW-0732">Signal</keyword>
<protein>
    <submittedName>
        <fullName evidence="3">PQQ-dependent catabolism-associated CXXCW motif protein</fullName>
    </submittedName>
</protein>
<reference evidence="3 4" key="1">
    <citation type="submission" date="2016-11" db="EMBL/GenBank/DDBJ databases">
        <authorList>
            <person name="Jaros S."/>
            <person name="Januszkiewicz K."/>
            <person name="Wedrychowicz H."/>
        </authorList>
    </citation>
    <scope>NUCLEOTIDE SEQUENCE [LARGE SCALE GENOMIC DNA]</scope>
    <source>
        <strain evidence="3 4">GAS499</strain>
    </source>
</reference>
<organism evidence="3 4">
    <name type="scientific">Bradyrhizobium lablabi</name>
    <dbReference type="NCBI Taxonomy" id="722472"/>
    <lineage>
        <taxon>Bacteria</taxon>
        <taxon>Pseudomonadati</taxon>
        <taxon>Pseudomonadota</taxon>
        <taxon>Alphaproteobacteria</taxon>
        <taxon>Hyphomicrobiales</taxon>
        <taxon>Nitrobacteraceae</taxon>
        <taxon>Bradyrhizobium</taxon>
    </lineage>
</organism>
<dbReference type="InterPro" id="IPR001763">
    <property type="entry name" value="Rhodanese-like_dom"/>
</dbReference>
<feature type="signal peptide" evidence="1">
    <location>
        <begin position="1"/>
        <end position="22"/>
    </location>
</feature>